<comment type="function">
    <text evidence="4">Formation of pseudouridine at positions 38, 39 and 40 in the anticodon stem and loop of transfer RNAs.</text>
</comment>
<reference evidence="9 10" key="1">
    <citation type="journal article" date="2011" name="Int. J. Syst. Evol. Microbiol.">
        <title>Description of Undibacterium oligocarboniphilum sp. nov., isolated from purified water, and Undibacterium pigrum strain CCUG 49012 as the type strain of Undibacterium parvum sp. nov., and emended descriptions of the genus Undibacterium and the species Undibacterium pigrum.</title>
        <authorList>
            <person name="Eder W."/>
            <person name="Wanner G."/>
            <person name="Ludwig W."/>
            <person name="Busse H.J."/>
            <person name="Ziemke-Kageler F."/>
            <person name="Lang E."/>
        </authorList>
    </citation>
    <scope>NUCLEOTIDE SEQUENCE [LARGE SCALE GENOMIC DNA]</scope>
    <source>
        <strain evidence="9 10">DSM 23061</strain>
    </source>
</reference>
<dbReference type="AlphaFoldDB" id="A0A3Q9BN94"/>
<dbReference type="GO" id="GO:0003723">
    <property type="term" value="F:RNA binding"/>
    <property type="evidence" value="ECO:0007669"/>
    <property type="project" value="InterPro"/>
</dbReference>
<dbReference type="PANTHER" id="PTHR11142:SF0">
    <property type="entry name" value="TRNA PSEUDOURIDINE SYNTHASE-LIKE 1"/>
    <property type="match status" value="1"/>
</dbReference>
<evidence type="ECO:0000259" key="8">
    <source>
        <dbReference type="Pfam" id="PF01416"/>
    </source>
</evidence>
<dbReference type="EC" id="5.4.99.12" evidence="4"/>
<feature type="domain" description="Pseudouridine synthase I TruA alpha/beta" evidence="8">
    <location>
        <begin position="150"/>
        <end position="252"/>
    </location>
</feature>
<feature type="active site" description="Nucleophile" evidence="4 5">
    <location>
        <position position="52"/>
    </location>
</feature>
<dbReference type="Proteomes" id="UP000275663">
    <property type="component" value="Chromosome"/>
</dbReference>
<comment type="catalytic activity">
    <reaction evidence="4 7">
        <text>uridine(38/39/40) in tRNA = pseudouridine(38/39/40) in tRNA</text>
        <dbReference type="Rhea" id="RHEA:22376"/>
        <dbReference type="Rhea" id="RHEA-COMP:10085"/>
        <dbReference type="Rhea" id="RHEA-COMP:10087"/>
        <dbReference type="ChEBI" id="CHEBI:65314"/>
        <dbReference type="ChEBI" id="CHEBI:65315"/>
        <dbReference type="EC" id="5.4.99.12"/>
    </reaction>
</comment>
<proteinExistence type="inferred from homology"/>
<dbReference type="Pfam" id="PF01416">
    <property type="entry name" value="PseudoU_synth_1"/>
    <property type="match status" value="1"/>
</dbReference>
<evidence type="ECO:0000256" key="3">
    <source>
        <dbReference type="ARBA" id="ARBA00023235"/>
    </source>
</evidence>
<dbReference type="EMBL" id="CP034464">
    <property type="protein sequence ID" value="AZP10757.1"/>
    <property type="molecule type" value="Genomic_DNA"/>
</dbReference>
<dbReference type="FunFam" id="3.30.70.580:FF:000001">
    <property type="entry name" value="tRNA pseudouridine synthase A"/>
    <property type="match status" value="1"/>
</dbReference>
<dbReference type="CDD" id="cd02570">
    <property type="entry name" value="PseudoU_synth_EcTruA"/>
    <property type="match status" value="1"/>
</dbReference>
<name>A0A3Q9BN94_9BURK</name>
<dbReference type="PIRSF" id="PIRSF001430">
    <property type="entry name" value="tRNA_psdUrid_synth"/>
    <property type="match status" value="1"/>
</dbReference>
<evidence type="ECO:0000256" key="6">
    <source>
        <dbReference type="PIRSR" id="PIRSR001430-2"/>
    </source>
</evidence>
<dbReference type="Gene3D" id="3.30.70.660">
    <property type="entry name" value="Pseudouridine synthase I, catalytic domain, C-terminal subdomain"/>
    <property type="match status" value="1"/>
</dbReference>
<dbReference type="RefSeq" id="WP_126126156.1">
    <property type="nucleotide sequence ID" value="NZ_CP034464.1"/>
</dbReference>
<keyword evidence="2 4" id="KW-0819">tRNA processing</keyword>
<feature type="binding site" evidence="4 6">
    <location>
        <position position="117"/>
    </location>
    <ligand>
        <name>substrate</name>
    </ligand>
</feature>
<dbReference type="GO" id="GO:0160147">
    <property type="term" value="F:tRNA pseudouridine(38-40) synthase activity"/>
    <property type="evidence" value="ECO:0007669"/>
    <property type="project" value="UniProtKB-EC"/>
</dbReference>
<comment type="similarity">
    <text evidence="1 4 7">Belongs to the tRNA pseudouridine synthase TruA family.</text>
</comment>
<evidence type="ECO:0000256" key="1">
    <source>
        <dbReference type="ARBA" id="ARBA00009375"/>
    </source>
</evidence>
<dbReference type="NCBIfam" id="TIGR00071">
    <property type="entry name" value="hisT_truA"/>
    <property type="match status" value="1"/>
</dbReference>
<evidence type="ECO:0000256" key="7">
    <source>
        <dbReference type="RuleBase" id="RU003792"/>
    </source>
</evidence>
<dbReference type="Gene3D" id="3.30.70.580">
    <property type="entry name" value="Pseudouridine synthase I, catalytic domain, N-terminal subdomain"/>
    <property type="match status" value="1"/>
</dbReference>
<organism evidence="9 10">
    <name type="scientific">Undibacterium parvum</name>
    <dbReference type="NCBI Taxonomy" id="401471"/>
    <lineage>
        <taxon>Bacteria</taxon>
        <taxon>Pseudomonadati</taxon>
        <taxon>Pseudomonadota</taxon>
        <taxon>Betaproteobacteria</taxon>
        <taxon>Burkholderiales</taxon>
        <taxon>Oxalobacteraceae</taxon>
        <taxon>Undibacterium</taxon>
    </lineage>
</organism>
<keyword evidence="3 4" id="KW-0413">Isomerase</keyword>
<dbReference type="SUPFAM" id="SSF55120">
    <property type="entry name" value="Pseudouridine synthase"/>
    <property type="match status" value="1"/>
</dbReference>
<dbReference type="GO" id="GO:0031119">
    <property type="term" value="P:tRNA pseudouridine synthesis"/>
    <property type="evidence" value="ECO:0007669"/>
    <property type="project" value="UniProtKB-UniRule"/>
</dbReference>
<evidence type="ECO:0000256" key="4">
    <source>
        <dbReference type="HAMAP-Rule" id="MF_00171"/>
    </source>
</evidence>
<comment type="caution">
    <text evidence="4">Lacks conserved residue(s) required for the propagation of feature annotation.</text>
</comment>
<evidence type="ECO:0000256" key="2">
    <source>
        <dbReference type="ARBA" id="ARBA00022694"/>
    </source>
</evidence>
<dbReference type="InterPro" id="IPR020097">
    <property type="entry name" value="PsdUridine_synth_TruA_a/b_dom"/>
</dbReference>
<dbReference type="KEGG" id="upv:EJN92_01155"/>
<evidence type="ECO:0000313" key="10">
    <source>
        <dbReference type="Proteomes" id="UP000275663"/>
    </source>
</evidence>
<dbReference type="PANTHER" id="PTHR11142">
    <property type="entry name" value="PSEUDOURIDYLATE SYNTHASE"/>
    <property type="match status" value="1"/>
</dbReference>
<dbReference type="OrthoDB" id="9811823at2"/>
<keyword evidence="10" id="KW-1185">Reference proteome</keyword>
<dbReference type="InterPro" id="IPR001406">
    <property type="entry name" value="PsdUridine_synth_TruA"/>
</dbReference>
<dbReference type="HAMAP" id="MF_00171">
    <property type="entry name" value="TruA"/>
    <property type="match status" value="1"/>
</dbReference>
<sequence length="280" mass="32200">MKRLVFGVQYDGSCWHGWQTQPGGETVQDALERALGRFAQCVIATNCAGRTDTGVHATEQIIHFDTVLDRSEHSWLNGVNAFLPSSIVVRWVHKLAFFDPDRQDNFHARFSAHARTYHYLLYNSCIRSPMWSKRAGWVYRPLDVDRMRLAASHLVGEHDFTAFRAAACQAKSPIKHMYKIEIRQQGDLIVFSLRANAFLHHMVRNIMGALIAVGTGKKDPDWIALVLQSRDRSLSAPTFMPDGLYLSQIEYDERWQLPQNSNQNQPWFLSMFEDRKCDTN</sequence>
<protein>
    <recommendedName>
        <fullName evidence="4">tRNA pseudouridine synthase A</fullName>
        <ecNumber evidence="4">5.4.99.12</ecNumber>
    </recommendedName>
    <alternativeName>
        <fullName evidence="4">tRNA pseudouridine(38-40) synthase</fullName>
    </alternativeName>
    <alternativeName>
        <fullName evidence="4">tRNA pseudouridylate synthase I</fullName>
    </alternativeName>
    <alternativeName>
        <fullName evidence="4">tRNA-uridine isomerase I</fullName>
    </alternativeName>
</protein>
<gene>
    <name evidence="4 9" type="primary">truA</name>
    <name evidence="9" type="ORF">EJN92_01155</name>
</gene>
<evidence type="ECO:0000313" key="9">
    <source>
        <dbReference type="EMBL" id="AZP10757.1"/>
    </source>
</evidence>
<comment type="subunit">
    <text evidence="4">Homodimer.</text>
</comment>
<dbReference type="InterPro" id="IPR020095">
    <property type="entry name" value="PsdUridine_synth_TruA_C"/>
</dbReference>
<dbReference type="InterPro" id="IPR020103">
    <property type="entry name" value="PsdUridine_synth_cat_dom_sf"/>
</dbReference>
<dbReference type="InterPro" id="IPR020094">
    <property type="entry name" value="TruA/RsuA/RluB/E/F_N"/>
</dbReference>
<evidence type="ECO:0000256" key="5">
    <source>
        <dbReference type="PIRSR" id="PIRSR001430-1"/>
    </source>
</evidence>
<accession>A0A3Q9BN94</accession>